<dbReference type="PANTHER" id="PTHR30363">
    <property type="entry name" value="HTH-TYPE TRANSCRIPTIONAL REGULATOR SRLR-RELATED"/>
    <property type="match status" value="1"/>
</dbReference>
<reference evidence="4 5" key="2">
    <citation type="submission" date="2024-02" db="EMBL/GenBank/DDBJ databases">
        <title>The Genome Sequence of Enterococcus sp. DIV0159.</title>
        <authorList>
            <person name="Earl A."/>
            <person name="Manson A."/>
            <person name="Gilmore M."/>
            <person name="Sanders J."/>
            <person name="Shea T."/>
            <person name="Howe W."/>
            <person name="Livny J."/>
            <person name="Cuomo C."/>
            <person name="Neafsey D."/>
            <person name="Birren B."/>
        </authorList>
    </citation>
    <scope>NUCLEOTIDE SEQUENCE [LARGE SCALE GENOMIC DNA]</scope>
    <source>
        <strain evidence="4 5">665A</strain>
    </source>
</reference>
<evidence type="ECO:0000256" key="1">
    <source>
        <dbReference type="ARBA" id="ARBA00023015"/>
    </source>
</evidence>
<dbReference type="InterPro" id="IPR014036">
    <property type="entry name" value="DeoR-like_C"/>
</dbReference>
<accession>A0ABV0ES99</accession>
<dbReference type="PRINTS" id="PR00037">
    <property type="entry name" value="HTHLACR"/>
</dbReference>
<dbReference type="SUPFAM" id="SSF46785">
    <property type="entry name" value="Winged helix' DNA-binding domain"/>
    <property type="match status" value="1"/>
</dbReference>
<dbReference type="RefSeq" id="WP_207702929.1">
    <property type="nucleotide sequence ID" value="NZ_JAFREL020000003.1"/>
</dbReference>
<proteinExistence type="predicted"/>
<keyword evidence="2" id="KW-0804">Transcription</keyword>
<organism evidence="4 5">
    <name type="scientific">Candidatus Enterococcus ferrettii</name>
    <dbReference type="NCBI Taxonomy" id="2815324"/>
    <lineage>
        <taxon>Bacteria</taxon>
        <taxon>Bacillati</taxon>
        <taxon>Bacillota</taxon>
        <taxon>Bacilli</taxon>
        <taxon>Lactobacillales</taxon>
        <taxon>Enterococcaceae</taxon>
        <taxon>Enterococcus</taxon>
    </lineage>
</organism>
<dbReference type="InterPro" id="IPR036388">
    <property type="entry name" value="WH-like_DNA-bd_sf"/>
</dbReference>
<protein>
    <recommendedName>
        <fullName evidence="3">HTH deoR-type domain-containing protein</fullName>
    </recommendedName>
</protein>
<dbReference type="Pfam" id="PF08220">
    <property type="entry name" value="HTH_DeoR"/>
    <property type="match status" value="1"/>
</dbReference>
<dbReference type="SMART" id="SM00420">
    <property type="entry name" value="HTH_DEOR"/>
    <property type="match status" value="1"/>
</dbReference>
<gene>
    <name evidence="4" type="ORF">JZO67_003491</name>
</gene>
<evidence type="ECO:0000313" key="4">
    <source>
        <dbReference type="EMBL" id="MEO1771510.1"/>
    </source>
</evidence>
<dbReference type="PANTHER" id="PTHR30363:SF44">
    <property type="entry name" value="AGA OPERON TRANSCRIPTIONAL REPRESSOR-RELATED"/>
    <property type="match status" value="1"/>
</dbReference>
<dbReference type="EMBL" id="JAFREL020000003">
    <property type="protein sequence ID" value="MEO1771510.1"/>
    <property type="molecule type" value="Genomic_DNA"/>
</dbReference>
<comment type="caution">
    <text evidence="4">The sequence shown here is derived from an EMBL/GenBank/DDBJ whole genome shotgun (WGS) entry which is preliminary data.</text>
</comment>
<dbReference type="InterPro" id="IPR036390">
    <property type="entry name" value="WH_DNA-bd_sf"/>
</dbReference>
<name>A0ABV0ES99_9ENTE</name>
<dbReference type="InterPro" id="IPR001034">
    <property type="entry name" value="DeoR_HTH"/>
</dbReference>
<sequence>MYTNQRREAILSLLQEQGSVSVNDLTKKLHVSKATIRSDLNYLSENNMLIRTHGGATRTKEEETIKIDRNYDIRKQKNIEKKAEIAIKAFQLITDGECIILDASSTCYELAKVINHSDLKITVLTNGLRTASLLKENLNLTVILIGGVVKGTSNAVEGTLGLEILKKVNIDTLFTSAYAISTTGGLSDFNLYEVELKKKMVELASQAVALIDSTKFEKKSIATFATLEQLSSLITDNQLPNDVKENYSSLVKFIN</sequence>
<evidence type="ECO:0000313" key="5">
    <source>
        <dbReference type="Proteomes" id="UP000664357"/>
    </source>
</evidence>
<dbReference type="SMART" id="SM01134">
    <property type="entry name" value="DeoRC"/>
    <property type="match status" value="1"/>
</dbReference>
<feature type="domain" description="HTH deoR-type" evidence="3">
    <location>
        <begin position="3"/>
        <end position="58"/>
    </location>
</feature>
<dbReference type="InterPro" id="IPR050313">
    <property type="entry name" value="Carb_Metab_HTH_regulators"/>
</dbReference>
<evidence type="ECO:0000259" key="3">
    <source>
        <dbReference type="PROSITE" id="PS51000"/>
    </source>
</evidence>
<dbReference type="Pfam" id="PF00455">
    <property type="entry name" value="DeoRC"/>
    <property type="match status" value="1"/>
</dbReference>
<dbReference type="Proteomes" id="UP000664357">
    <property type="component" value="Unassembled WGS sequence"/>
</dbReference>
<keyword evidence="1" id="KW-0805">Transcription regulation</keyword>
<reference evidence="4 5" key="1">
    <citation type="submission" date="2021-03" db="EMBL/GenBank/DDBJ databases">
        <authorList>
            <person name="Gilmore M.S."/>
            <person name="Schwartzman J."/>
            <person name="Van Tyne D."/>
            <person name="Martin M."/>
            <person name="Earl A.M."/>
            <person name="Manson A.L."/>
            <person name="Straub T."/>
            <person name="Salamzade R."/>
            <person name="Saavedra J."/>
            <person name="Lebreton F."/>
            <person name="Prichula J."/>
            <person name="Schaufler K."/>
            <person name="Gaca A."/>
            <person name="Sgardioli B."/>
            <person name="Wagenaar J."/>
            <person name="Strong T."/>
        </authorList>
    </citation>
    <scope>NUCLEOTIDE SEQUENCE [LARGE SCALE GENOMIC DNA]</scope>
    <source>
        <strain evidence="4 5">665A</strain>
    </source>
</reference>
<dbReference type="SUPFAM" id="SSF100950">
    <property type="entry name" value="NagB/RpiA/CoA transferase-like"/>
    <property type="match status" value="1"/>
</dbReference>
<dbReference type="Gene3D" id="1.10.10.10">
    <property type="entry name" value="Winged helix-like DNA-binding domain superfamily/Winged helix DNA-binding domain"/>
    <property type="match status" value="1"/>
</dbReference>
<dbReference type="Gene3D" id="3.40.50.1360">
    <property type="match status" value="1"/>
</dbReference>
<keyword evidence="5" id="KW-1185">Reference proteome</keyword>
<dbReference type="InterPro" id="IPR037171">
    <property type="entry name" value="NagB/RpiA_transferase-like"/>
</dbReference>
<dbReference type="PROSITE" id="PS51000">
    <property type="entry name" value="HTH_DEOR_2"/>
    <property type="match status" value="1"/>
</dbReference>
<evidence type="ECO:0000256" key="2">
    <source>
        <dbReference type="ARBA" id="ARBA00023163"/>
    </source>
</evidence>